<evidence type="ECO:0000259" key="19">
    <source>
        <dbReference type="PROSITE" id="PS50103"/>
    </source>
</evidence>
<keyword evidence="16 17" id="KW-0479">Metal-binding</keyword>
<keyword evidence="11 17" id="KW-0520">NAD</keyword>
<keyword evidence="5 17" id="KW-0288">FMN</keyword>
<feature type="zinc finger region" description="C3H1-type" evidence="16">
    <location>
        <begin position="104"/>
        <end position="134"/>
    </location>
</feature>
<dbReference type="GO" id="GO:0003723">
    <property type="term" value="F:RNA binding"/>
    <property type="evidence" value="ECO:0007669"/>
    <property type="project" value="TreeGrafter"/>
</dbReference>
<comment type="cofactor">
    <cofactor evidence="1 17">
        <name>FMN</name>
        <dbReference type="ChEBI" id="CHEBI:58210"/>
    </cofactor>
</comment>
<evidence type="ECO:0000256" key="8">
    <source>
        <dbReference type="ARBA" id="ARBA00022771"/>
    </source>
</evidence>
<comment type="catalytic activity">
    <reaction evidence="13">
        <text>a 5,6-dihydrouridine in mRNA + NAD(+) = a uridine in mRNA + NADH + H(+)</text>
        <dbReference type="Rhea" id="RHEA:69851"/>
        <dbReference type="Rhea" id="RHEA-COMP:14658"/>
        <dbReference type="Rhea" id="RHEA-COMP:17789"/>
        <dbReference type="ChEBI" id="CHEBI:15378"/>
        <dbReference type="ChEBI" id="CHEBI:57540"/>
        <dbReference type="ChEBI" id="CHEBI:57945"/>
        <dbReference type="ChEBI" id="CHEBI:65315"/>
        <dbReference type="ChEBI" id="CHEBI:74443"/>
    </reaction>
    <physiologicalReaction direction="right-to-left" evidence="13">
        <dbReference type="Rhea" id="RHEA:69853"/>
    </physiologicalReaction>
</comment>
<keyword evidence="10 17" id="KW-0560">Oxidoreductase</keyword>
<dbReference type="CDD" id="cd02801">
    <property type="entry name" value="DUS_like_FMN"/>
    <property type="match status" value="1"/>
</dbReference>
<evidence type="ECO:0000256" key="1">
    <source>
        <dbReference type="ARBA" id="ARBA00001917"/>
    </source>
</evidence>
<evidence type="ECO:0000256" key="7">
    <source>
        <dbReference type="ARBA" id="ARBA00022694"/>
    </source>
</evidence>
<comment type="function">
    <text evidence="17">Catalyzes the synthesis of dihydrouridine, a modified base found in the D-loop of most tRNAs. Specifically modifies U47 in cytoplasmic tRNAs.</text>
</comment>
<evidence type="ECO:0000256" key="13">
    <source>
        <dbReference type="ARBA" id="ARBA00048342"/>
    </source>
</evidence>
<evidence type="ECO:0000256" key="6">
    <source>
        <dbReference type="ARBA" id="ARBA00022664"/>
    </source>
</evidence>
<evidence type="ECO:0000256" key="10">
    <source>
        <dbReference type="ARBA" id="ARBA00023002"/>
    </source>
</evidence>
<comment type="catalytic activity">
    <reaction evidence="15">
        <text>5,6-dihydrouridine(47) in tRNA + NADP(+) = uridine(47) in tRNA + NADPH + H(+)</text>
        <dbReference type="Rhea" id="RHEA:53360"/>
        <dbReference type="Rhea" id="RHEA-COMP:13539"/>
        <dbReference type="Rhea" id="RHEA-COMP:13540"/>
        <dbReference type="ChEBI" id="CHEBI:15378"/>
        <dbReference type="ChEBI" id="CHEBI:57783"/>
        <dbReference type="ChEBI" id="CHEBI:58349"/>
        <dbReference type="ChEBI" id="CHEBI:65315"/>
        <dbReference type="ChEBI" id="CHEBI:74443"/>
        <dbReference type="EC" id="1.3.1.89"/>
    </reaction>
    <physiologicalReaction direction="right-to-left" evidence="15">
        <dbReference type="Rhea" id="RHEA:53362"/>
    </physiologicalReaction>
</comment>
<dbReference type="GO" id="GO:0006397">
    <property type="term" value="P:mRNA processing"/>
    <property type="evidence" value="ECO:0007669"/>
    <property type="project" value="UniProtKB-KW"/>
</dbReference>
<evidence type="ECO:0000256" key="15">
    <source>
        <dbReference type="ARBA" id="ARBA00049513"/>
    </source>
</evidence>
<dbReference type="PROSITE" id="PS01136">
    <property type="entry name" value="UPF0034"/>
    <property type="match status" value="1"/>
</dbReference>
<feature type="coiled-coil region" evidence="18">
    <location>
        <begin position="200"/>
        <end position="255"/>
    </location>
</feature>
<dbReference type="Pfam" id="PF01207">
    <property type="entry name" value="Dus"/>
    <property type="match status" value="1"/>
</dbReference>
<evidence type="ECO:0000256" key="12">
    <source>
        <dbReference type="ARBA" id="ARBA00048266"/>
    </source>
</evidence>
<dbReference type="EMBL" id="JADGJW010000135">
    <property type="protein sequence ID" value="KAJ3223315.1"/>
    <property type="molecule type" value="Genomic_DNA"/>
</dbReference>
<evidence type="ECO:0000256" key="16">
    <source>
        <dbReference type="PROSITE-ProRule" id="PRU00723"/>
    </source>
</evidence>
<accession>A0AAD5U3U8</accession>
<evidence type="ECO:0000256" key="18">
    <source>
        <dbReference type="SAM" id="Coils"/>
    </source>
</evidence>
<keyword evidence="8 16" id="KW-0863">Zinc-finger</keyword>
<sequence>MKEVNTEVPKKDLHSCPIKKEFLKIGGWMNEMGEENEGKRKFGVTGLSGESAIKRKGQNKNRKNTHSKDKIKLCHSKVKNGDCKLGSQCQDSHDIKVYMESKEPDIGPNCFLFDTFGFCKYGVTCRYANAHLSNMENVKNLEIFDEEQFGKEVKCIIFKWLIQYFKIKNAMKPGFQKSIRNKIKTKSEVVLAVTEFVEQKTKINSEKTDLLREIKALKESSDVENDELNKKKKRLESLEEELKEVKLTSREKVKLDFKGKTYLAPLTTVGNLPFRRICKEYGVDITCGEMALSQHLLQGNSLRNLNLKFYFSAQKHEWALAKRHKSETFFGLQICGNDALLLSKTCDLINDNLELDFVDLNLGCPIDSVVKSGAGSALLGKSSKLHTIIQSMQHTLDIPLTLKIRTGIFDNKRVAHKLVEQFKGLNISNVTLHGRSQQQR</sequence>
<dbReference type="InterPro" id="IPR035587">
    <property type="entry name" value="DUS-like_FMN-bd"/>
</dbReference>
<keyword evidence="7 17" id="KW-0819">tRNA processing</keyword>
<dbReference type="Gene3D" id="4.10.1000.10">
    <property type="entry name" value="Zinc finger, CCCH-type"/>
    <property type="match status" value="1"/>
</dbReference>
<dbReference type="InterPro" id="IPR000571">
    <property type="entry name" value="Znf_CCCH"/>
</dbReference>
<keyword evidence="16 17" id="KW-0862">Zinc</keyword>
<evidence type="ECO:0000256" key="14">
    <source>
        <dbReference type="ARBA" id="ARBA00049447"/>
    </source>
</evidence>
<dbReference type="PANTHER" id="PTHR45846:SF1">
    <property type="entry name" value="TRNA-DIHYDROURIDINE(47) SYNTHASE [NAD(P)(+)]-LIKE"/>
    <property type="match status" value="1"/>
</dbReference>
<evidence type="ECO:0000313" key="20">
    <source>
        <dbReference type="EMBL" id="KAJ3223315.1"/>
    </source>
</evidence>
<evidence type="ECO:0000256" key="2">
    <source>
        <dbReference type="ARBA" id="ARBA00012376"/>
    </source>
</evidence>
<comment type="similarity">
    <text evidence="17">Belongs to the dus family. Dus3 subfamily.</text>
</comment>
<dbReference type="Pfam" id="PF25585">
    <property type="entry name" value="zf-CCCH_DUS3L"/>
    <property type="match status" value="1"/>
</dbReference>
<keyword evidence="4 17" id="KW-0285">Flavoprotein</keyword>
<feature type="domain" description="C3H1-type" evidence="19">
    <location>
        <begin position="68"/>
        <end position="96"/>
    </location>
</feature>
<dbReference type="GO" id="GO:0008270">
    <property type="term" value="F:zinc ion binding"/>
    <property type="evidence" value="ECO:0007669"/>
    <property type="project" value="UniProtKB-KW"/>
</dbReference>
<protein>
    <recommendedName>
        <fullName evidence="3 17">tRNA-dihydrouridine(47) synthase [NAD(P)(+)]</fullName>
        <ecNumber evidence="2 17">1.3.1.89</ecNumber>
    </recommendedName>
    <alternativeName>
        <fullName evidence="17">tRNA-dihydrouridine synthase 3</fullName>
    </alternativeName>
</protein>
<proteinExistence type="inferred from homology"/>
<dbReference type="GO" id="GO:0050660">
    <property type="term" value="F:flavin adenine dinucleotide binding"/>
    <property type="evidence" value="ECO:0007669"/>
    <property type="project" value="UniProtKB-UniRule"/>
</dbReference>
<dbReference type="AlphaFoldDB" id="A0AAD5U3U8"/>
<feature type="zinc finger region" description="C3H1-type" evidence="16">
    <location>
        <begin position="68"/>
        <end position="96"/>
    </location>
</feature>
<evidence type="ECO:0000313" key="21">
    <source>
        <dbReference type="Proteomes" id="UP001211065"/>
    </source>
</evidence>
<organism evidence="20 21">
    <name type="scientific">Clydaea vesicula</name>
    <dbReference type="NCBI Taxonomy" id="447962"/>
    <lineage>
        <taxon>Eukaryota</taxon>
        <taxon>Fungi</taxon>
        <taxon>Fungi incertae sedis</taxon>
        <taxon>Chytridiomycota</taxon>
        <taxon>Chytridiomycota incertae sedis</taxon>
        <taxon>Chytridiomycetes</taxon>
        <taxon>Lobulomycetales</taxon>
        <taxon>Lobulomycetaceae</taxon>
        <taxon>Clydaea</taxon>
    </lineage>
</organism>
<reference evidence="20" key="1">
    <citation type="submission" date="2020-05" db="EMBL/GenBank/DDBJ databases">
        <title>Phylogenomic resolution of chytrid fungi.</title>
        <authorList>
            <person name="Stajich J.E."/>
            <person name="Amses K."/>
            <person name="Simmons R."/>
            <person name="Seto K."/>
            <person name="Myers J."/>
            <person name="Bonds A."/>
            <person name="Quandt C.A."/>
            <person name="Barry K."/>
            <person name="Liu P."/>
            <person name="Grigoriev I."/>
            <person name="Longcore J.E."/>
            <person name="James T.Y."/>
        </authorList>
    </citation>
    <scope>NUCLEOTIDE SEQUENCE</scope>
    <source>
        <strain evidence="20">JEL0476</strain>
    </source>
</reference>
<keyword evidence="9 17" id="KW-0521">NADP</keyword>
<dbReference type="InterPro" id="IPR018517">
    <property type="entry name" value="tRNA_hU_synthase_CS"/>
</dbReference>
<evidence type="ECO:0000256" key="3">
    <source>
        <dbReference type="ARBA" id="ARBA00022143"/>
    </source>
</evidence>
<dbReference type="SUPFAM" id="SSF51395">
    <property type="entry name" value="FMN-linked oxidoreductases"/>
    <property type="match status" value="1"/>
</dbReference>
<dbReference type="Proteomes" id="UP001211065">
    <property type="component" value="Unassembled WGS sequence"/>
</dbReference>
<dbReference type="PROSITE" id="PS50103">
    <property type="entry name" value="ZF_C3H1"/>
    <property type="match status" value="2"/>
</dbReference>
<dbReference type="EC" id="1.3.1.89" evidence="2 17"/>
<comment type="caution">
    <text evidence="20">The sequence shown here is derived from an EMBL/GenBank/DDBJ whole genome shotgun (WGS) entry which is preliminary data.</text>
</comment>
<feature type="domain" description="C3H1-type" evidence="19">
    <location>
        <begin position="104"/>
        <end position="134"/>
    </location>
</feature>
<keyword evidence="6" id="KW-0507">mRNA processing</keyword>
<keyword evidence="21" id="KW-1185">Reference proteome</keyword>
<gene>
    <name evidence="20" type="primary">DUS3L_2</name>
    <name evidence="20" type="ORF">HK099_001289</name>
</gene>
<comment type="catalytic activity">
    <reaction evidence="14">
        <text>a 5,6-dihydrouridine in mRNA + NADP(+) = a uridine in mRNA + NADPH + H(+)</text>
        <dbReference type="Rhea" id="RHEA:69855"/>
        <dbReference type="Rhea" id="RHEA-COMP:14658"/>
        <dbReference type="Rhea" id="RHEA-COMP:17789"/>
        <dbReference type="ChEBI" id="CHEBI:15378"/>
        <dbReference type="ChEBI" id="CHEBI:57783"/>
        <dbReference type="ChEBI" id="CHEBI:58349"/>
        <dbReference type="ChEBI" id="CHEBI:65315"/>
        <dbReference type="ChEBI" id="CHEBI:74443"/>
    </reaction>
    <physiologicalReaction direction="right-to-left" evidence="14">
        <dbReference type="Rhea" id="RHEA:69857"/>
    </physiologicalReaction>
</comment>
<comment type="catalytic activity">
    <reaction evidence="12">
        <text>5,6-dihydrouridine(47) in tRNA + NAD(+) = uridine(47) in tRNA + NADH + H(+)</text>
        <dbReference type="Rhea" id="RHEA:53364"/>
        <dbReference type="Rhea" id="RHEA-COMP:13539"/>
        <dbReference type="Rhea" id="RHEA-COMP:13540"/>
        <dbReference type="ChEBI" id="CHEBI:15378"/>
        <dbReference type="ChEBI" id="CHEBI:57540"/>
        <dbReference type="ChEBI" id="CHEBI:57945"/>
        <dbReference type="ChEBI" id="CHEBI:65315"/>
        <dbReference type="ChEBI" id="CHEBI:74443"/>
        <dbReference type="EC" id="1.3.1.89"/>
    </reaction>
    <physiologicalReaction direction="right-to-left" evidence="12">
        <dbReference type="Rhea" id="RHEA:53366"/>
    </physiologicalReaction>
</comment>
<evidence type="ECO:0000256" key="9">
    <source>
        <dbReference type="ARBA" id="ARBA00022857"/>
    </source>
</evidence>
<evidence type="ECO:0000256" key="17">
    <source>
        <dbReference type="RuleBase" id="RU291113"/>
    </source>
</evidence>
<dbReference type="Gene3D" id="3.20.20.70">
    <property type="entry name" value="Aldolase class I"/>
    <property type="match status" value="1"/>
</dbReference>
<evidence type="ECO:0000256" key="4">
    <source>
        <dbReference type="ARBA" id="ARBA00022630"/>
    </source>
</evidence>
<dbReference type="InterPro" id="IPR013785">
    <property type="entry name" value="Aldolase_TIM"/>
</dbReference>
<dbReference type="GO" id="GO:0102265">
    <property type="term" value="F:tRNA-dihydrouridine47 synthase activity"/>
    <property type="evidence" value="ECO:0007669"/>
    <property type="project" value="UniProtKB-EC"/>
</dbReference>
<evidence type="ECO:0000256" key="11">
    <source>
        <dbReference type="ARBA" id="ARBA00023027"/>
    </source>
</evidence>
<name>A0AAD5U3U8_9FUNG</name>
<evidence type="ECO:0000256" key="5">
    <source>
        <dbReference type="ARBA" id="ARBA00022643"/>
    </source>
</evidence>
<keyword evidence="18" id="KW-0175">Coiled coil</keyword>
<dbReference type="PANTHER" id="PTHR45846">
    <property type="entry name" value="TRNA-DIHYDROURIDINE(47) SYNTHASE [NAD(P)(+)]-LIKE"/>
    <property type="match status" value="1"/>
</dbReference>